<keyword evidence="2" id="KW-0812">Transmembrane</keyword>
<name>A0A918ADB3_9ACTN</name>
<dbReference type="NCBIfam" id="NF038083">
    <property type="entry name" value="CU044_5270_fam"/>
    <property type="match status" value="1"/>
</dbReference>
<reference evidence="3" key="2">
    <citation type="submission" date="2020-09" db="EMBL/GenBank/DDBJ databases">
        <authorList>
            <person name="Sun Q."/>
            <person name="Zhou Y."/>
        </authorList>
    </citation>
    <scope>NUCLEOTIDE SEQUENCE</scope>
    <source>
        <strain evidence="3">CGMCC 4.7430</strain>
    </source>
</reference>
<dbReference type="EMBL" id="BMNK01000015">
    <property type="protein sequence ID" value="GGP13998.1"/>
    <property type="molecule type" value="Genomic_DNA"/>
</dbReference>
<evidence type="ECO:0000256" key="2">
    <source>
        <dbReference type="SAM" id="Phobius"/>
    </source>
</evidence>
<protein>
    <recommendedName>
        <fullName evidence="5">Tat pathway signal protein</fullName>
    </recommendedName>
</protein>
<evidence type="ECO:0000256" key="1">
    <source>
        <dbReference type="SAM" id="MobiDB-lite"/>
    </source>
</evidence>
<gene>
    <name evidence="3" type="ORF">GCM10012278_68020</name>
</gene>
<feature type="transmembrane region" description="Helical" evidence="2">
    <location>
        <begin position="44"/>
        <end position="62"/>
    </location>
</feature>
<keyword evidence="2" id="KW-1133">Transmembrane helix</keyword>
<feature type="region of interest" description="Disordered" evidence="1">
    <location>
        <begin position="139"/>
        <end position="161"/>
    </location>
</feature>
<evidence type="ECO:0000313" key="3">
    <source>
        <dbReference type="EMBL" id="GGP13998.1"/>
    </source>
</evidence>
<evidence type="ECO:0000313" key="4">
    <source>
        <dbReference type="Proteomes" id="UP000660745"/>
    </source>
</evidence>
<comment type="caution">
    <text evidence="3">The sequence shown here is derived from an EMBL/GenBank/DDBJ whole genome shotgun (WGS) entry which is preliminary data.</text>
</comment>
<dbReference type="InterPro" id="IPR047789">
    <property type="entry name" value="CU044_5270-like"/>
</dbReference>
<dbReference type="AlphaFoldDB" id="A0A918ADB3"/>
<dbReference type="RefSeq" id="WP_189142854.1">
    <property type="nucleotide sequence ID" value="NZ_BMNK01000015.1"/>
</dbReference>
<proteinExistence type="predicted"/>
<reference evidence="3" key="1">
    <citation type="journal article" date="2014" name="Int. J. Syst. Evol. Microbiol.">
        <title>Complete genome sequence of Corynebacterium casei LMG S-19264T (=DSM 44701T), isolated from a smear-ripened cheese.</title>
        <authorList>
            <consortium name="US DOE Joint Genome Institute (JGI-PGF)"/>
            <person name="Walter F."/>
            <person name="Albersmeier A."/>
            <person name="Kalinowski J."/>
            <person name="Ruckert C."/>
        </authorList>
    </citation>
    <scope>NUCLEOTIDE SEQUENCE</scope>
    <source>
        <strain evidence="3">CGMCC 4.7430</strain>
    </source>
</reference>
<keyword evidence="4" id="KW-1185">Reference proteome</keyword>
<accession>A0A918ADB3</accession>
<keyword evidence="2" id="KW-0472">Membrane</keyword>
<sequence length="326" mass="36452">MDDLRSLREWRAEVPEPGQEWIISGRRRLLTRIRGRGRALGRRLLVIGALGSAAALAVTTLWPQPPTPGPESTPPVVRLDSSVVLADAAEVAGRRRGAQVPSPKQWHYTKTLDKQPNSDTVRTRESWLRYDGMQAAHFGEDGELRVSPESNPLDPGDDDLTPQQYDAKLRELPTDPRKLLAKVTGDRHWIRGAREEGVPHTVAPANIRAYNVIMLYLSKYGTMPPRLEAAMFRALTLIPGVRIEQGVSDAAGRSGLGVWLELADNAWPTREYKILDPVTYRYLGSRMVWLRDEVRPGRDEPIARKGTVWSRALLSSAIVDRPGRRG</sequence>
<dbReference type="Proteomes" id="UP000660745">
    <property type="component" value="Unassembled WGS sequence"/>
</dbReference>
<organism evidence="3 4">
    <name type="scientific">Nonomuraea glycinis</name>
    <dbReference type="NCBI Taxonomy" id="2047744"/>
    <lineage>
        <taxon>Bacteria</taxon>
        <taxon>Bacillati</taxon>
        <taxon>Actinomycetota</taxon>
        <taxon>Actinomycetes</taxon>
        <taxon>Streptosporangiales</taxon>
        <taxon>Streptosporangiaceae</taxon>
        <taxon>Nonomuraea</taxon>
    </lineage>
</organism>
<evidence type="ECO:0008006" key="5">
    <source>
        <dbReference type="Google" id="ProtNLM"/>
    </source>
</evidence>